<evidence type="ECO:0000256" key="1">
    <source>
        <dbReference type="ARBA" id="ARBA00022679"/>
    </source>
</evidence>
<dbReference type="CDD" id="cd04301">
    <property type="entry name" value="NAT_SF"/>
    <property type="match status" value="1"/>
</dbReference>
<dbReference type="SUPFAM" id="SSF55729">
    <property type="entry name" value="Acyl-CoA N-acyltransferases (Nat)"/>
    <property type="match status" value="1"/>
</dbReference>
<evidence type="ECO:0000313" key="4">
    <source>
        <dbReference type="Proteomes" id="UP001384579"/>
    </source>
</evidence>
<dbReference type="PROSITE" id="PS51186">
    <property type="entry name" value="GNAT"/>
    <property type="match status" value="1"/>
</dbReference>
<dbReference type="EMBL" id="JBBLXS010000111">
    <property type="protein sequence ID" value="MEK0185317.1"/>
    <property type="molecule type" value="Genomic_DNA"/>
</dbReference>
<organism evidence="3 4">
    <name type="scientific">Microcoleus anatoxicus PTRS2</name>
    <dbReference type="NCBI Taxonomy" id="2705321"/>
    <lineage>
        <taxon>Bacteria</taxon>
        <taxon>Bacillati</taxon>
        <taxon>Cyanobacteriota</taxon>
        <taxon>Cyanophyceae</taxon>
        <taxon>Oscillatoriophycideae</taxon>
        <taxon>Oscillatoriales</taxon>
        <taxon>Microcoleaceae</taxon>
        <taxon>Microcoleus</taxon>
        <taxon>Microcoleus anatoxicus</taxon>
    </lineage>
</organism>
<accession>A0ABU8YLU0</accession>
<dbReference type="Pfam" id="PF00583">
    <property type="entry name" value="Acetyltransf_1"/>
    <property type="match status" value="1"/>
</dbReference>
<keyword evidence="4" id="KW-1185">Reference proteome</keyword>
<keyword evidence="1" id="KW-0808">Transferase</keyword>
<dbReference type="PANTHER" id="PTHR13947:SF37">
    <property type="entry name" value="LD18367P"/>
    <property type="match status" value="1"/>
</dbReference>
<dbReference type="InterPro" id="IPR016181">
    <property type="entry name" value="Acyl_CoA_acyltransferase"/>
</dbReference>
<evidence type="ECO:0000259" key="2">
    <source>
        <dbReference type="PROSITE" id="PS51186"/>
    </source>
</evidence>
<sequence length="165" mass="19063">MKTQYQDFLIRSWETRDRADAFHVIRDVLLEYGLRSEPFGADRDVYDVELHYHAKGGEFWVVEREGEIIGTAAYYPIERGNNAVEIRKMYILPAARGQGLGKFLLQQLETKIASCGFDEIWVETASVLTEAVNMYEKNGYQPTTGVETQRCDRVYKKVIKAEIKE</sequence>
<protein>
    <submittedName>
        <fullName evidence="3">GNAT family N-acetyltransferase</fullName>
    </submittedName>
</protein>
<dbReference type="Gene3D" id="3.40.630.30">
    <property type="match status" value="1"/>
</dbReference>
<proteinExistence type="predicted"/>
<feature type="domain" description="N-acetyltransferase" evidence="2">
    <location>
        <begin position="8"/>
        <end position="162"/>
    </location>
</feature>
<name>A0ABU8YLU0_9CYAN</name>
<comment type="caution">
    <text evidence="3">The sequence shown here is derived from an EMBL/GenBank/DDBJ whole genome shotgun (WGS) entry which is preliminary data.</text>
</comment>
<reference evidence="3 4" key="1">
    <citation type="journal article" date="2020" name="Harmful Algae">
        <title>Molecular and morphological characterization of a novel dihydroanatoxin-a producing Microcoleus species (cyanobacteria) from the Russian River, California, USA.</title>
        <authorList>
            <person name="Conklin K.Y."/>
            <person name="Stancheva R."/>
            <person name="Otten T.G."/>
            <person name="Fadness R."/>
            <person name="Boyer G.L."/>
            <person name="Read B."/>
            <person name="Zhang X."/>
            <person name="Sheath R.G."/>
        </authorList>
    </citation>
    <scope>NUCLEOTIDE SEQUENCE [LARGE SCALE GENOMIC DNA]</scope>
    <source>
        <strain evidence="3 4">PTRS2</strain>
    </source>
</reference>
<dbReference type="Proteomes" id="UP001384579">
    <property type="component" value="Unassembled WGS sequence"/>
</dbReference>
<dbReference type="InterPro" id="IPR050769">
    <property type="entry name" value="NAT_camello-type"/>
</dbReference>
<dbReference type="PANTHER" id="PTHR13947">
    <property type="entry name" value="GNAT FAMILY N-ACETYLTRANSFERASE"/>
    <property type="match status" value="1"/>
</dbReference>
<dbReference type="InterPro" id="IPR000182">
    <property type="entry name" value="GNAT_dom"/>
</dbReference>
<gene>
    <name evidence="3" type="ORF">WMG39_10640</name>
</gene>
<evidence type="ECO:0000313" key="3">
    <source>
        <dbReference type="EMBL" id="MEK0185317.1"/>
    </source>
</evidence>
<dbReference type="RefSeq" id="WP_340521639.1">
    <property type="nucleotide sequence ID" value="NZ_JBBLXS010000111.1"/>
</dbReference>